<feature type="non-terminal residue" evidence="1">
    <location>
        <position position="1"/>
    </location>
</feature>
<accession>A0A371F9G3</accession>
<keyword evidence="2" id="KW-1185">Reference proteome</keyword>
<proteinExistence type="predicted"/>
<sequence>MLDKNTISFMVEINDTLINLISKIDRVHNMKNFIPISKDQIVVVFCMGHLGGYRYVTKNY</sequence>
<protein>
    <submittedName>
        <fullName evidence="1">Uncharacterized protein</fullName>
    </submittedName>
</protein>
<comment type="caution">
    <text evidence="1">The sequence shown here is derived from an EMBL/GenBank/DDBJ whole genome shotgun (WGS) entry which is preliminary data.</text>
</comment>
<reference evidence="1" key="1">
    <citation type="submission" date="2018-05" db="EMBL/GenBank/DDBJ databases">
        <title>Draft genome of Mucuna pruriens seed.</title>
        <authorList>
            <person name="Nnadi N.E."/>
            <person name="Vos R."/>
            <person name="Hasami M.H."/>
            <person name="Devisetty U.K."/>
            <person name="Aguiy J.C."/>
        </authorList>
    </citation>
    <scope>NUCLEOTIDE SEQUENCE [LARGE SCALE GENOMIC DNA]</scope>
    <source>
        <strain evidence="1">JCA_2017</strain>
    </source>
</reference>
<dbReference type="Proteomes" id="UP000257109">
    <property type="component" value="Unassembled WGS sequence"/>
</dbReference>
<dbReference type="EMBL" id="QJKJ01010007">
    <property type="protein sequence ID" value="RDX74929.1"/>
    <property type="molecule type" value="Genomic_DNA"/>
</dbReference>
<dbReference type="AlphaFoldDB" id="A0A371F9G3"/>
<name>A0A371F9G3_MUCPR</name>
<evidence type="ECO:0000313" key="2">
    <source>
        <dbReference type="Proteomes" id="UP000257109"/>
    </source>
</evidence>
<organism evidence="1 2">
    <name type="scientific">Mucuna pruriens</name>
    <name type="common">Velvet bean</name>
    <name type="synonym">Dolichos pruriens</name>
    <dbReference type="NCBI Taxonomy" id="157652"/>
    <lineage>
        <taxon>Eukaryota</taxon>
        <taxon>Viridiplantae</taxon>
        <taxon>Streptophyta</taxon>
        <taxon>Embryophyta</taxon>
        <taxon>Tracheophyta</taxon>
        <taxon>Spermatophyta</taxon>
        <taxon>Magnoliopsida</taxon>
        <taxon>eudicotyledons</taxon>
        <taxon>Gunneridae</taxon>
        <taxon>Pentapetalae</taxon>
        <taxon>rosids</taxon>
        <taxon>fabids</taxon>
        <taxon>Fabales</taxon>
        <taxon>Fabaceae</taxon>
        <taxon>Papilionoideae</taxon>
        <taxon>50 kb inversion clade</taxon>
        <taxon>NPAAA clade</taxon>
        <taxon>indigoferoid/millettioid clade</taxon>
        <taxon>Phaseoleae</taxon>
        <taxon>Mucuna</taxon>
    </lineage>
</organism>
<gene>
    <name evidence="1" type="ORF">CR513_45257</name>
</gene>
<evidence type="ECO:0000313" key="1">
    <source>
        <dbReference type="EMBL" id="RDX74929.1"/>
    </source>
</evidence>